<dbReference type="CDD" id="cd02176">
    <property type="entry name" value="GH16_XET"/>
    <property type="match status" value="1"/>
</dbReference>
<dbReference type="InterPro" id="IPR008263">
    <property type="entry name" value="GH16_AS"/>
</dbReference>
<dbReference type="InterPro" id="IPR016455">
    <property type="entry name" value="XTH"/>
</dbReference>
<comment type="subcellular location">
    <subcellularLocation>
        <location evidence="6">Secreted</location>
        <location evidence="6">Cell wall</location>
    </subcellularLocation>
    <subcellularLocation>
        <location evidence="6">Secreted</location>
        <location evidence="6">Extracellular space</location>
        <location evidence="6">Apoplast</location>
    </subcellularLocation>
</comment>
<proteinExistence type="inferred from homology"/>
<feature type="non-terminal residue" evidence="8">
    <location>
        <position position="280"/>
    </location>
</feature>
<keyword evidence="5 6" id="KW-0326">Glycosidase</keyword>
<evidence type="ECO:0000259" key="7">
    <source>
        <dbReference type="PROSITE" id="PS51762"/>
    </source>
</evidence>
<accession>A0ABP1ALG4</accession>
<comment type="PTM">
    <text evidence="6">Contains at least one intrachain disulfide bond essential for its enzymatic activity.</text>
</comment>
<dbReference type="InterPro" id="IPR010713">
    <property type="entry name" value="XET_C"/>
</dbReference>
<dbReference type="Gene3D" id="2.60.120.200">
    <property type="match status" value="1"/>
</dbReference>
<keyword evidence="9" id="KW-1185">Reference proteome</keyword>
<evidence type="ECO:0000313" key="9">
    <source>
        <dbReference type="Proteomes" id="UP001497522"/>
    </source>
</evidence>
<dbReference type="EC" id="2.4.1.207" evidence="6"/>
<reference evidence="8" key="1">
    <citation type="submission" date="2024-03" db="EMBL/GenBank/DDBJ databases">
        <authorList>
            <consortium name="ELIXIR-Norway"/>
            <consortium name="Elixir Norway"/>
        </authorList>
    </citation>
    <scope>NUCLEOTIDE SEQUENCE</scope>
</reference>
<dbReference type="PROSITE" id="PS51762">
    <property type="entry name" value="GH16_2"/>
    <property type="match status" value="1"/>
</dbReference>
<organism evidence="8 9">
    <name type="scientific">Sphagnum jensenii</name>
    <dbReference type="NCBI Taxonomy" id="128206"/>
    <lineage>
        <taxon>Eukaryota</taxon>
        <taxon>Viridiplantae</taxon>
        <taxon>Streptophyta</taxon>
        <taxon>Embryophyta</taxon>
        <taxon>Bryophyta</taxon>
        <taxon>Sphagnophytina</taxon>
        <taxon>Sphagnopsida</taxon>
        <taxon>Sphagnales</taxon>
        <taxon>Sphagnaceae</taxon>
        <taxon>Sphagnum</taxon>
    </lineage>
</organism>
<keyword evidence="2 6" id="KW-0378">Hydrolase</keyword>
<dbReference type="InterPro" id="IPR008264">
    <property type="entry name" value="Beta_glucanase"/>
</dbReference>
<keyword evidence="1 6" id="KW-0808">Transferase</keyword>
<dbReference type="PRINTS" id="PR00737">
    <property type="entry name" value="GLHYDRLASE16"/>
</dbReference>
<keyword evidence="6" id="KW-0134">Cell wall</keyword>
<keyword evidence="3" id="KW-1015">Disulfide bond</keyword>
<dbReference type="InterPro" id="IPR000757">
    <property type="entry name" value="Beta-glucanase-like"/>
</dbReference>
<dbReference type="Pfam" id="PF06955">
    <property type="entry name" value="XET_C"/>
    <property type="match status" value="1"/>
</dbReference>
<keyword evidence="6" id="KW-0052">Apoplast</keyword>
<feature type="domain" description="GH16" evidence="7">
    <location>
        <begin position="10"/>
        <end position="207"/>
    </location>
</feature>
<dbReference type="PROSITE" id="PS01034">
    <property type="entry name" value="GH16_1"/>
    <property type="match status" value="1"/>
</dbReference>
<evidence type="ECO:0000313" key="8">
    <source>
        <dbReference type="EMBL" id="CAK9863392.1"/>
    </source>
</evidence>
<comment type="function">
    <text evidence="6">Catalyzes xyloglucan endohydrolysis (XEH) and/or endotransglycosylation (XET). Cleaves and religates xyloglucan polymers, an essential constituent of the primary cell wall, and thereby participates in cell wall construction of growing tissues.</text>
</comment>
<keyword evidence="6" id="KW-0961">Cell wall biogenesis/degradation</keyword>
<keyword evidence="4" id="KW-0325">Glycoprotein</keyword>
<dbReference type="Pfam" id="PF00722">
    <property type="entry name" value="Glyco_hydro_16"/>
    <property type="match status" value="1"/>
</dbReference>
<evidence type="ECO:0000256" key="2">
    <source>
        <dbReference type="ARBA" id="ARBA00022801"/>
    </source>
</evidence>
<dbReference type="EMBL" id="OZ023714">
    <property type="protein sequence ID" value="CAK9863392.1"/>
    <property type="molecule type" value="Genomic_DNA"/>
</dbReference>
<evidence type="ECO:0000256" key="4">
    <source>
        <dbReference type="ARBA" id="ARBA00023180"/>
    </source>
</evidence>
<gene>
    <name evidence="8" type="ORF">CSSPJE1EN2_LOCUS6387</name>
</gene>
<evidence type="ECO:0000256" key="1">
    <source>
        <dbReference type="ARBA" id="ARBA00022679"/>
    </source>
</evidence>
<sequence>YVLSSLVLFSVLESTTPPFFKDFNITWAPDHTQLLDNGELLELKLDNTSGSAFQSINQFLFGNITMQIKLVPNNSAGTVTAYYLSSGGLYHDELDFEFLGNETYQPYILQTNVFANGTGNREQRIYLWFDPTADFHTYSFLWTRDHIVFLVDGIPIRVFKDNSDIGVPYLNSKPMYLYSSLWNGDSWATQGGRIKLDWSNAPFITYFSNFNSIDACTVWNVNDTSYCSTPGTSWWETDYWNASQLGQMTWVAENYLVYDYCTDTARFNGVTPPECWNNWH</sequence>
<evidence type="ECO:0000256" key="6">
    <source>
        <dbReference type="RuleBase" id="RU361120"/>
    </source>
</evidence>
<dbReference type="SUPFAM" id="SSF49899">
    <property type="entry name" value="Concanavalin A-like lectins/glucanases"/>
    <property type="match status" value="1"/>
</dbReference>
<protein>
    <recommendedName>
        <fullName evidence="6">Xyloglucan endotransglucosylase/hydrolase</fullName>
        <ecNumber evidence="6">2.4.1.207</ecNumber>
    </recommendedName>
</protein>
<evidence type="ECO:0000256" key="3">
    <source>
        <dbReference type="ARBA" id="ARBA00023157"/>
    </source>
</evidence>
<dbReference type="InterPro" id="IPR013320">
    <property type="entry name" value="ConA-like_dom_sf"/>
</dbReference>
<dbReference type="Proteomes" id="UP001497522">
    <property type="component" value="Chromosome 13"/>
</dbReference>
<dbReference type="InterPro" id="IPR044791">
    <property type="entry name" value="Beta-glucanase/XTH"/>
</dbReference>
<dbReference type="PIRSF" id="PIRSF005604">
    <property type="entry name" value="XET"/>
    <property type="match status" value="1"/>
</dbReference>
<evidence type="ECO:0000256" key="5">
    <source>
        <dbReference type="ARBA" id="ARBA00023295"/>
    </source>
</evidence>
<comment type="similarity">
    <text evidence="6">Belongs to the glycosyl hydrolase 16 family.</text>
</comment>
<dbReference type="PANTHER" id="PTHR31062">
    <property type="entry name" value="XYLOGLUCAN ENDOTRANSGLUCOSYLASE/HYDROLASE PROTEIN 8-RELATED"/>
    <property type="match status" value="1"/>
</dbReference>
<name>A0ABP1ALG4_9BRYO</name>
<keyword evidence="6" id="KW-0964">Secreted</keyword>